<keyword evidence="8" id="KW-0333">Golgi apparatus</keyword>
<evidence type="ECO:0000313" key="13">
    <source>
        <dbReference type="Proteomes" id="UP001218188"/>
    </source>
</evidence>
<organism evidence="12 13">
    <name type="scientific">Mycena alexandri</name>
    <dbReference type="NCBI Taxonomy" id="1745969"/>
    <lineage>
        <taxon>Eukaryota</taxon>
        <taxon>Fungi</taxon>
        <taxon>Dikarya</taxon>
        <taxon>Basidiomycota</taxon>
        <taxon>Agaricomycotina</taxon>
        <taxon>Agaricomycetes</taxon>
        <taxon>Agaricomycetidae</taxon>
        <taxon>Agaricales</taxon>
        <taxon>Marasmiineae</taxon>
        <taxon>Mycenaceae</taxon>
        <taxon>Mycena</taxon>
    </lineage>
</organism>
<keyword evidence="13" id="KW-1185">Reference proteome</keyword>
<dbReference type="Proteomes" id="UP001218188">
    <property type="component" value="Unassembled WGS sequence"/>
</dbReference>
<name>A0AAD6TIX4_9AGAR</name>
<evidence type="ECO:0000259" key="11">
    <source>
        <dbReference type="Pfam" id="PF09335"/>
    </source>
</evidence>
<evidence type="ECO:0000256" key="9">
    <source>
        <dbReference type="ARBA" id="ARBA00023136"/>
    </source>
</evidence>
<reference evidence="12" key="1">
    <citation type="submission" date="2023-03" db="EMBL/GenBank/DDBJ databases">
        <title>Massive genome expansion in bonnet fungi (Mycena s.s.) driven by repeated elements and novel gene families across ecological guilds.</title>
        <authorList>
            <consortium name="Lawrence Berkeley National Laboratory"/>
            <person name="Harder C.B."/>
            <person name="Miyauchi S."/>
            <person name="Viragh M."/>
            <person name="Kuo A."/>
            <person name="Thoen E."/>
            <person name="Andreopoulos B."/>
            <person name="Lu D."/>
            <person name="Skrede I."/>
            <person name="Drula E."/>
            <person name="Henrissat B."/>
            <person name="Morin E."/>
            <person name="Kohler A."/>
            <person name="Barry K."/>
            <person name="LaButti K."/>
            <person name="Morin E."/>
            <person name="Salamov A."/>
            <person name="Lipzen A."/>
            <person name="Mereny Z."/>
            <person name="Hegedus B."/>
            <person name="Baldrian P."/>
            <person name="Stursova M."/>
            <person name="Weitz H."/>
            <person name="Taylor A."/>
            <person name="Grigoriev I.V."/>
            <person name="Nagy L.G."/>
            <person name="Martin F."/>
            <person name="Kauserud H."/>
        </authorList>
    </citation>
    <scope>NUCLEOTIDE SEQUENCE</scope>
    <source>
        <strain evidence="12">CBHHK200</strain>
    </source>
</reference>
<sequence length="299" mass="32891">MANYLNLLISLPRWALRRYQKLPFYGKVVLWLWTLLEIVLGILSPFLRCRIYSALTILLVIAVIIISPSVVAQFLYDNAEKLASYPLGWTVVIPLVLAASFPPLHGHTTITTLCGFAWGLKGFFIAAPASVLGAAVVFSVLRLSFKERLRAMSKGNEKWQALESVVAAKGLPLIILIRISPFPPWAYSNVLFASIGSVSLWQFIVATCFVFPKIFVHVFIGSRIAALSDGEQRSHMDTNTKIINGVLIGGGILVAILASWFVYTSVQKHIRNLSGIPPETDELAAEALEDSEEAPLLNA</sequence>
<proteinExistence type="inferred from homology"/>
<evidence type="ECO:0000256" key="5">
    <source>
        <dbReference type="ARBA" id="ARBA00020673"/>
    </source>
</evidence>
<feature type="transmembrane region" description="Helical" evidence="10">
    <location>
        <begin position="161"/>
        <end position="180"/>
    </location>
</feature>
<dbReference type="GO" id="GO:0016192">
    <property type="term" value="P:vesicle-mediated transport"/>
    <property type="evidence" value="ECO:0007669"/>
    <property type="project" value="TreeGrafter"/>
</dbReference>
<feature type="transmembrane region" description="Helical" evidence="10">
    <location>
        <begin position="122"/>
        <end position="141"/>
    </location>
</feature>
<dbReference type="AlphaFoldDB" id="A0AAD6TIX4"/>
<dbReference type="GO" id="GO:0000139">
    <property type="term" value="C:Golgi membrane"/>
    <property type="evidence" value="ECO:0007669"/>
    <property type="project" value="UniProtKB-SubCell"/>
</dbReference>
<feature type="transmembrane region" description="Helical" evidence="10">
    <location>
        <begin position="242"/>
        <end position="263"/>
    </location>
</feature>
<evidence type="ECO:0000313" key="12">
    <source>
        <dbReference type="EMBL" id="KAJ7047464.1"/>
    </source>
</evidence>
<accession>A0AAD6TIX4</accession>
<keyword evidence="6 10" id="KW-0812">Transmembrane</keyword>
<evidence type="ECO:0000256" key="8">
    <source>
        <dbReference type="ARBA" id="ARBA00023034"/>
    </source>
</evidence>
<evidence type="ECO:0000256" key="10">
    <source>
        <dbReference type="SAM" id="Phobius"/>
    </source>
</evidence>
<feature type="transmembrane region" description="Helical" evidence="10">
    <location>
        <begin position="53"/>
        <end position="75"/>
    </location>
</feature>
<dbReference type="GO" id="GO:0000022">
    <property type="term" value="P:mitotic spindle elongation"/>
    <property type="evidence" value="ECO:0007669"/>
    <property type="project" value="TreeGrafter"/>
</dbReference>
<dbReference type="PANTHER" id="PTHR47549">
    <property type="entry name" value="GOLGI APPARATUS MEMBRANE PROTEIN TVP38-RELATED"/>
    <property type="match status" value="1"/>
</dbReference>
<keyword evidence="7 10" id="KW-1133">Transmembrane helix</keyword>
<comment type="similarity">
    <text evidence="3">Belongs to the TVP38/TMEM64 family.</text>
</comment>
<dbReference type="InterPro" id="IPR032816">
    <property type="entry name" value="VTT_dom"/>
</dbReference>
<evidence type="ECO:0000256" key="2">
    <source>
        <dbReference type="ARBA" id="ARBA00004653"/>
    </source>
</evidence>
<evidence type="ECO:0000256" key="1">
    <source>
        <dbReference type="ARBA" id="ARBA00002978"/>
    </source>
</evidence>
<comment type="subcellular location">
    <subcellularLocation>
        <location evidence="2">Golgi apparatus membrane</location>
        <topology evidence="2">Multi-pass membrane protein</topology>
    </subcellularLocation>
</comment>
<comment type="caution">
    <text evidence="12">The sequence shown here is derived from an EMBL/GenBank/DDBJ whole genome shotgun (WGS) entry which is preliminary data.</text>
</comment>
<dbReference type="EMBL" id="JARJCM010000001">
    <property type="protein sequence ID" value="KAJ7047464.1"/>
    <property type="molecule type" value="Genomic_DNA"/>
</dbReference>
<feature type="transmembrane region" description="Helical" evidence="10">
    <location>
        <begin position="82"/>
        <end position="102"/>
    </location>
</feature>
<evidence type="ECO:0000256" key="7">
    <source>
        <dbReference type="ARBA" id="ARBA00022989"/>
    </source>
</evidence>
<keyword evidence="9 10" id="KW-0472">Membrane</keyword>
<feature type="domain" description="VTT" evidence="11">
    <location>
        <begin position="107"/>
        <end position="222"/>
    </location>
</feature>
<comment type="function">
    <text evidence="1">Golgi membrane protein involved in vesicular trafficking and spindle migration.</text>
</comment>
<feature type="transmembrane region" description="Helical" evidence="10">
    <location>
        <begin position="200"/>
        <end position="221"/>
    </location>
</feature>
<dbReference type="PANTHER" id="PTHR47549:SF1">
    <property type="entry name" value="GOLGI APPARATUS MEMBRANE PROTEIN TVP38"/>
    <property type="match status" value="1"/>
</dbReference>
<dbReference type="Pfam" id="PF09335">
    <property type="entry name" value="VTT_dom"/>
    <property type="match status" value="1"/>
</dbReference>
<dbReference type="InterPro" id="IPR051076">
    <property type="entry name" value="Golgi_membrane_TVP38/TMEM64"/>
</dbReference>
<evidence type="ECO:0000256" key="6">
    <source>
        <dbReference type="ARBA" id="ARBA00022692"/>
    </source>
</evidence>
<evidence type="ECO:0000256" key="3">
    <source>
        <dbReference type="ARBA" id="ARBA00008640"/>
    </source>
</evidence>
<evidence type="ECO:0000256" key="4">
    <source>
        <dbReference type="ARBA" id="ARBA00013533"/>
    </source>
</evidence>
<feature type="transmembrane region" description="Helical" evidence="10">
    <location>
        <begin position="28"/>
        <end position="47"/>
    </location>
</feature>
<protein>
    <recommendedName>
        <fullName evidence="4">Golgi apparatus membrane protein TVP38</fullName>
    </recommendedName>
    <alternativeName>
        <fullName evidence="5">Golgi apparatus membrane protein tvp38</fullName>
    </alternativeName>
</protein>
<gene>
    <name evidence="12" type="ORF">C8F04DRAFT_9054</name>
</gene>